<sequence length="701" mass="76636">MQDTDLTLKDVIGIAKRQFRLILLTVFLCLTLTLVYLFSVTPKYRATALVLIDPVQRNVLDPRQQASVAGSTENARVESEVEILRSAATALATIEKIGLIADPEFGPRLSLTDKLKQSVGVAPSNGQTGIALVQDTLSKFRNAITVKRRGLTYLIAVSVDAENPDRAASLANAVAETYIDRQLQAKIASSFRARDILKEQTDRASENLTQTEDALDAFIVENLDQFTAESSAQALRELQIQLDQANKNRLQAKARADRVQIARETGNWDSFSETLGNTALQSLAAERAELQRRLSQITTNTAENVNLRAEIRKIEETLDKNVAESLNGLRDEIAQFDRDADKYTDQIRQSVLQGQMSSQMVTRVFSLQQEAAIARNQYQALLSRLRDLEAQATAQIADSRIVSEALPPRSAGSPQKTKILVLAFAVAIGLGIGLAFLNEYYIGGITSAAQLRNITQASRVTSIPAIGGSGLAADQIIDVPLSAYSEAVRRLRSEIDITTGKTETRGKVVLVASAIPSEGKSTTALALARTYAMSGKDVLLIDCDLRKPSLHTQLNMSPDSGFLDYLQNPMPSGAEQPSFYDRDPRSDAAVIMGAGGSDIPTDQLLASNVFDKLIRDARNVVDVIILDTAPLLSVVDTRYIAHHADIAVMSVRFGQTPQADVRTAMAELKQLVKKDVPIINVLNLEQTSKDRRRLQGYYVDA</sequence>
<feature type="transmembrane region" description="Helical" evidence="9">
    <location>
        <begin position="21"/>
        <end position="39"/>
    </location>
</feature>
<gene>
    <name evidence="13" type="ORF">HRQ87_01790</name>
</gene>
<evidence type="ECO:0000256" key="9">
    <source>
        <dbReference type="SAM" id="Phobius"/>
    </source>
</evidence>
<organism evidence="13 14">
    <name type="scientific">Parasulfitobacter algicola</name>
    <dbReference type="NCBI Taxonomy" id="2614809"/>
    <lineage>
        <taxon>Bacteria</taxon>
        <taxon>Pseudomonadati</taxon>
        <taxon>Pseudomonadota</taxon>
        <taxon>Alphaproteobacteria</taxon>
        <taxon>Rhodobacterales</taxon>
        <taxon>Roseobacteraceae</taxon>
        <taxon>Parasulfitobacter</taxon>
    </lineage>
</organism>
<dbReference type="InterPro" id="IPR003856">
    <property type="entry name" value="LPS_length_determ_N"/>
</dbReference>
<feature type="domain" description="Tyrosine-protein kinase G-rich" evidence="12">
    <location>
        <begin position="364"/>
        <end position="438"/>
    </location>
</feature>
<feature type="domain" description="CobQ/CobB/MinD/ParA nucleotide binding" evidence="10">
    <location>
        <begin position="517"/>
        <end position="602"/>
    </location>
</feature>
<dbReference type="InterPro" id="IPR027417">
    <property type="entry name" value="P-loop_NTPase"/>
</dbReference>
<dbReference type="EMBL" id="JABUFE010000001">
    <property type="protein sequence ID" value="NSX53522.1"/>
    <property type="molecule type" value="Genomic_DNA"/>
</dbReference>
<feature type="coiled-coil region" evidence="8">
    <location>
        <begin position="194"/>
        <end position="346"/>
    </location>
</feature>
<evidence type="ECO:0008006" key="15">
    <source>
        <dbReference type="Google" id="ProtNLM"/>
    </source>
</evidence>
<dbReference type="Pfam" id="PF01656">
    <property type="entry name" value="CbiA"/>
    <property type="match status" value="1"/>
</dbReference>
<dbReference type="SUPFAM" id="SSF52540">
    <property type="entry name" value="P-loop containing nucleoside triphosphate hydrolases"/>
    <property type="match status" value="1"/>
</dbReference>
<feature type="transmembrane region" description="Helical" evidence="9">
    <location>
        <begin position="419"/>
        <end position="437"/>
    </location>
</feature>
<dbReference type="PANTHER" id="PTHR32309">
    <property type="entry name" value="TYROSINE-PROTEIN KINASE"/>
    <property type="match status" value="1"/>
</dbReference>
<evidence type="ECO:0000313" key="13">
    <source>
        <dbReference type="EMBL" id="NSX53522.1"/>
    </source>
</evidence>
<keyword evidence="5" id="KW-0067">ATP-binding</keyword>
<keyword evidence="3 9" id="KW-0812">Transmembrane</keyword>
<dbReference type="RefSeq" id="WP_174134629.1">
    <property type="nucleotide sequence ID" value="NZ_JABUFE010000001.1"/>
</dbReference>
<evidence type="ECO:0000313" key="14">
    <source>
        <dbReference type="Proteomes" id="UP000777935"/>
    </source>
</evidence>
<dbReference type="InterPro" id="IPR050445">
    <property type="entry name" value="Bact_polysacc_biosynth/exp"/>
</dbReference>
<keyword evidence="4" id="KW-0547">Nucleotide-binding</keyword>
<keyword evidence="8" id="KW-0175">Coiled coil</keyword>
<keyword evidence="6 9" id="KW-1133">Transmembrane helix</keyword>
<reference evidence="13 14" key="1">
    <citation type="submission" date="2020-06" db="EMBL/GenBank/DDBJ databases">
        <title>Sulfitobacter algicola sp. nov., isolated from green algae.</title>
        <authorList>
            <person name="Wang C."/>
        </authorList>
    </citation>
    <scope>NUCLEOTIDE SEQUENCE [LARGE SCALE GENOMIC DNA]</scope>
    <source>
        <strain evidence="13 14">1151</strain>
    </source>
</reference>
<evidence type="ECO:0000256" key="3">
    <source>
        <dbReference type="ARBA" id="ARBA00022692"/>
    </source>
</evidence>
<evidence type="ECO:0000256" key="8">
    <source>
        <dbReference type="SAM" id="Coils"/>
    </source>
</evidence>
<evidence type="ECO:0000256" key="5">
    <source>
        <dbReference type="ARBA" id="ARBA00022840"/>
    </source>
</evidence>
<dbReference type="CDD" id="cd05387">
    <property type="entry name" value="BY-kinase"/>
    <property type="match status" value="1"/>
</dbReference>
<evidence type="ECO:0000259" key="12">
    <source>
        <dbReference type="Pfam" id="PF13807"/>
    </source>
</evidence>
<evidence type="ECO:0000259" key="11">
    <source>
        <dbReference type="Pfam" id="PF02706"/>
    </source>
</evidence>
<comment type="subcellular location">
    <subcellularLocation>
        <location evidence="1">Cell membrane</location>
        <topology evidence="1">Multi-pass membrane protein</topology>
    </subcellularLocation>
</comment>
<keyword evidence="2" id="KW-1003">Cell membrane</keyword>
<evidence type="ECO:0000256" key="1">
    <source>
        <dbReference type="ARBA" id="ARBA00004651"/>
    </source>
</evidence>
<evidence type="ECO:0000256" key="4">
    <source>
        <dbReference type="ARBA" id="ARBA00022741"/>
    </source>
</evidence>
<evidence type="ECO:0000256" key="7">
    <source>
        <dbReference type="ARBA" id="ARBA00023136"/>
    </source>
</evidence>
<evidence type="ECO:0000259" key="10">
    <source>
        <dbReference type="Pfam" id="PF01656"/>
    </source>
</evidence>
<evidence type="ECO:0000256" key="6">
    <source>
        <dbReference type="ARBA" id="ARBA00022989"/>
    </source>
</evidence>
<name>A0ABX2IKY2_9RHOB</name>
<dbReference type="InterPro" id="IPR005702">
    <property type="entry name" value="Wzc-like_C"/>
</dbReference>
<evidence type="ECO:0000256" key="2">
    <source>
        <dbReference type="ARBA" id="ARBA00022475"/>
    </source>
</evidence>
<dbReference type="Pfam" id="PF13807">
    <property type="entry name" value="GNVR"/>
    <property type="match status" value="1"/>
</dbReference>
<keyword evidence="14" id="KW-1185">Reference proteome</keyword>
<accession>A0ABX2IKY2</accession>
<dbReference type="InterPro" id="IPR032807">
    <property type="entry name" value="GNVR"/>
</dbReference>
<protein>
    <recommendedName>
        <fullName evidence="15">Capsular exopolysaccharide family</fullName>
    </recommendedName>
</protein>
<comment type="caution">
    <text evidence="13">The sequence shown here is derived from an EMBL/GenBank/DDBJ whole genome shotgun (WGS) entry which is preliminary data.</text>
</comment>
<keyword evidence="7 9" id="KW-0472">Membrane</keyword>
<feature type="domain" description="Polysaccharide chain length determinant N-terminal" evidence="11">
    <location>
        <begin position="5"/>
        <end position="96"/>
    </location>
</feature>
<proteinExistence type="predicted"/>
<dbReference type="Proteomes" id="UP000777935">
    <property type="component" value="Unassembled WGS sequence"/>
</dbReference>
<dbReference type="InterPro" id="IPR002586">
    <property type="entry name" value="CobQ/CobB/MinD/ParA_Nub-bd_dom"/>
</dbReference>
<dbReference type="Pfam" id="PF02706">
    <property type="entry name" value="Wzz"/>
    <property type="match status" value="1"/>
</dbReference>
<dbReference type="Gene3D" id="3.40.50.300">
    <property type="entry name" value="P-loop containing nucleotide triphosphate hydrolases"/>
    <property type="match status" value="1"/>
</dbReference>
<dbReference type="PANTHER" id="PTHR32309:SF13">
    <property type="entry name" value="FERRIC ENTEROBACTIN TRANSPORT PROTEIN FEPE"/>
    <property type="match status" value="1"/>
</dbReference>